<proteinExistence type="predicted"/>
<evidence type="ECO:0000313" key="3">
    <source>
        <dbReference type="Proteomes" id="UP000257109"/>
    </source>
</evidence>
<organism evidence="2 3">
    <name type="scientific">Mucuna pruriens</name>
    <name type="common">Velvet bean</name>
    <name type="synonym">Dolichos pruriens</name>
    <dbReference type="NCBI Taxonomy" id="157652"/>
    <lineage>
        <taxon>Eukaryota</taxon>
        <taxon>Viridiplantae</taxon>
        <taxon>Streptophyta</taxon>
        <taxon>Embryophyta</taxon>
        <taxon>Tracheophyta</taxon>
        <taxon>Spermatophyta</taxon>
        <taxon>Magnoliopsida</taxon>
        <taxon>eudicotyledons</taxon>
        <taxon>Gunneridae</taxon>
        <taxon>Pentapetalae</taxon>
        <taxon>rosids</taxon>
        <taxon>fabids</taxon>
        <taxon>Fabales</taxon>
        <taxon>Fabaceae</taxon>
        <taxon>Papilionoideae</taxon>
        <taxon>50 kb inversion clade</taxon>
        <taxon>NPAAA clade</taxon>
        <taxon>indigoferoid/millettioid clade</taxon>
        <taxon>Phaseoleae</taxon>
        <taxon>Mucuna</taxon>
    </lineage>
</organism>
<accession>A0A371G5E4</accession>
<dbReference type="Proteomes" id="UP000257109">
    <property type="component" value="Unassembled WGS sequence"/>
</dbReference>
<dbReference type="PANTHER" id="PTHR11439">
    <property type="entry name" value="GAG-POL-RELATED RETROTRANSPOSON"/>
    <property type="match status" value="1"/>
</dbReference>
<dbReference type="OrthoDB" id="1747567at2759"/>
<dbReference type="AlphaFoldDB" id="A0A371G5E4"/>
<reference evidence="2" key="1">
    <citation type="submission" date="2018-05" db="EMBL/GenBank/DDBJ databases">
        <title>Draft genome of Mucuna pruriens seed.</title>
        <authorList>
            <person name="Nnadi N.E."/>
            <person name="Vos R."/>
            <person name="Hasami M.H."/>
            <person name="Devisetty U.K."/>
            <person name="Aguiy J.C."/>
        </authorList>
    </citation>
    <scope>NUCLEOTIDE SEQUENCE [LARGE SCALE GENOMIC DNA]</scope>
    <source>
        <strain evidence="2">JCA_2017</strain>
    </source>
</reference>
<dbReference type="PANTHER" id="PTHR11439:SF470">
    <property type="entry name" value="CYSTEINE-RICH RLK (RECEPTOR-LIKE PROTEIN KINASE) 8"/>
    <property type="match status" value="1"/>
</dbReference>
<feature type="domain" description="Reverse transcriptase Ty1/copia-type" evidence="1">
    <location>
        <begin position="18"/>
        <end position="90"/>
    </location>
</feature>
<comment type="caution">
    <text evidence="2">The sequence shown here is derived from an EMBL/GenBank/DDBJ whole genome shotgun (WGS) entry which is preliminary data.</text>
</comment>
<evidence type="ECO:0000313" key="2">
    <source>
        <dbReference type="EMBL" id="RDX85691.1"/>
    </source>
</evidence>
<name>A0A371G5E4_MUCPR</name>
<dbReference type="STRING" id="157652.A0A371G5E4"/>
<protein>
    <recommendedName>
        <fullName evidence="1">Reverse transcriptase Ty1/copia-type domain-containing protein</fullName>
    </recommendedName>
</protein>
<feature type="non-terminal residue" evidence="2">
    <location>
        <position position="1"/>
    </location>
</feature>
<evidence type="ECO:0000259" key="1">
    <source>
        <dbReference type="Pfam" id="PF07727"/>
    </source>
</evidence>
<dbReference type="InterPro" id="IPR013103">
    <property type="entry name" value="RVT_2"/>
</dbReference>
<keyword evidence="3" id="KW-1185">Reference proteome</keyword>
<sequence length="153" mass="18183">MEIPLGCYSHNEKNKSLRAWFRRFSQVMIFLGYKQSQGDHTLFIKCSLNGKLTLLLVYVDYMIVTGDDEIEKLTLKEKLETQFEMKELRKYIYLPKEVCTRSPRNRKIGMQDLRGKMIYLSHTRSDIAYVVNVVSQFMHDPRERQLQAVERIL</sequence>
<dbReference type="EMBL" id="QJKJ01006726">
    <property type="protein sequence ID" value="RDX85691.1"/>
    <property type="molecule type" value="Genomic_DNA"/>
</dbReference>
<gene>
    <name evidence="2" type="ORF">CR513_33089</name>
</gene>
<dbReference type="Pfam" id="PF07727">
    <property type="entry name" value="RVT_2"/>
    <property type="match status" value="1"/>
</dbReference>